<proteinExistence type="inferred from homology"/>
<organism evidence="3 4">
    <name type="scientific">Arenimonas soli</name>
    <dbReference type="NCBI Taxonomy" id="2269504"/>
    <lineage>
        <taxon>Bacteria</taxon>
        <taxon>Pseudomonadati</taxon>
        <taxon>Pseudomonadota</taxon>
        <taxon>Gammaproteobacteria</taxon>
        <taxon>Lysobacterales</taxon>
        <taxon>Lysobacteraceae</taxon>
        <taxon>Arenimonas</taxon>
    </lineage>
</organism>
<protein>
    <submittedName>
        <fullName evidence="3">Pteridine reductase</fullName>
    </submittedName>
</protein>
<dbReference type="PANTHER" id="PTHR43639:SF1">
    <property type="entry name" value="SHORT-CHAIN DEHYDROGENASE_REDUCTASE FAMILY PROTEIN"/>
    <property type="match status" value="1"/>
</dbReference>
<accession>A0ABQ1HNG4</accession>
<evidence type="ECO:0000313" key="4">
    <source>
        <dbReference type="Proteomes" id="UP000623419"/>
    </source>
</evidence>
<gene>
    <name evidence="3" type="primary">ptr1</name>
    <name evidence="3" type="ORF">GCM10011521_21650</name>
</gene>
<evidence type="ECO:0000256" key="1">
    <source>
        <dbReference type="ARBA" id="ARBA00006484"/>
    </source>
</evidence>
<keyword evidence="4" id="KW-1185">Reference proteome</keyword>
<dbReference type="EMBL" id="BMKC01000003">
    <property type="protein sequence ID" value="GGA83011.1"/>
    <property type="molecule type" value="Genomic_DNA"/>
</dbReference>
<dbReference type="InterPro" id="IPR002347">
    <property type="entry name" value="SDR_fam"/>
</dbReference>
<comment type="similarity">
    <text evidence="1">Belongs to the short-chain dehydrogenases/reductases (SDR) family.</text>
</comment>
<name>A0ABQ1HNG4_9GAMM</name>
<dbReference type="InterPro" id="IPR020904">
    <property type="entry name" value="Sc_DH/Rdtase_CS"/>
</dbReference>
<dbReference type="SUPFAM" id="SSF51735">
    <property type="entry name" value="NAD(P)-binding Rossmann-fold domains"/>
    <property type="match status" value="1"/>
</dbReference>
<dbReference type="Pfam" id="PF13561">
    <property type="entry name" value="adh_short_C2"/>
    <property type="match status" value="1"/>
</dbReference>
<dbReference type="PRINTS" id="PR00081">
    <property type="entry name" value="GDHRDH"/>
</dbReference>
<keyword evidence="2" id="KW-0560">Oxidoreductase</keyword>
<dbReference type="PROSITE" id="PS00061">
    <property type="entry name" value="ADH_SHORT"/>
    <property type="match status" value="1"/>
</dbReference>
<evidence type="ECO:0000313" key="3">
    <source>
        <dbReference type="EMBL" id="GGA83011.1"/>
    </source>
</evidence>
<dbReference type="InterPro" id="IPR036291">
    <property type="entry name" value="NAD(P)-bd_dom_sf"/>
</dbReference>
<sequence length="246" mass="25791">MSTDRPVALITGAAKRVGAVIARRLHAAGFDLALHHRGSADAMATLVAGLEAARAGSTLVLQAELADPAAPAALVQAVQARFGRLDALVNNASSFRPTPVGEATPADWDDLFASNARAPFFLAQAAAPLLRQAGGAIVNLGDIYGERPLPAHTIYCMAKAALLMMTRSLARELGPEVRVNAVAPGAVMWPEEGKAEHEKQAMLANTALGRAGEPDDVAEAVRWLVQDARYTTGEVIRVDGGRSVNM</sequence>
<dbReference type="PRINTS" id="PR00080">
    <property type="entry name" value="SDRFAMILY"/>
</dbReference>
<comment type="caution">
    <text evidence="3">The sequence shown here is derived from an EMBL/GenBank/DDBJ whole genome shotgun (WGS) entry which is preliminary data.</text>
</comment>
<dbReference type="Gene3D" id="3.40.50.720">
    <property type="entry name" value="NAD(P)-binding Rossmann-like Domain"/>
    <property type="match status" value="1"/>
</dbReference>
<dbReference type="NCBIfam" id="NF006598">
    <property type="entry name" value="PRK09135.1"/>
    <property type="match status" value="1"/>
</dbReference>
<evidence type="ECO:0000256" key="2">
    <source>
        <dbReference type="ARBA" id="ARBA00023002"/>
    </source>
</evidence>
<dbReference type="RefSeq" id="WP_188664065.1">
    <property type="nucleotide sequence ID" value="NZ_BMKC01000003.1"/>
</dbReference>
<dbReference type="Proteomes" id="UP000623419">
    <property type="component" value="Unassembled WGS sequence"/>
</dbReference>
<dbReference type="PANTHER" id="PTHR43639">
    <property type="entry name" value="OXIDOREDUCTASE, SHORT-CHAIN DEHYDROGENASE/REDUCTASE FAMILY (AFU_ORTHOLOGUE AFUA_5G02870)"/>
    <property type="match status" value="1"/>
</dbReference>
<reference evidence="4" key="1">
    <citation type="journal article" date="2019" name="Int. J. Syst. Evol. Microbiol.">
        <title>The Global Catalogue of Microorganisms (GCM) 10K type strain sequencing project: providing services to taxonomists for standard genome sequencing and annotation.</title>
        <authorList>
            <consortium name="The Broad Institute Genomics Platform"/>
            <consortium name="The Broad Institute Genome Sequencing Center for Infectious Disease"/>
            <person name="Wu L."/>
            <person name="Ma J."/>
        </authorList>
    </citation>
    <scope>NUCLEOTIDE SEQUENCE [LARGE SCALE GENOMIC DNA]</scope>
    <source>
        <strain evidence="4">CGMCC 1.15905</strain>
    </source>
</reference>